<dbReference type="Proteomes" id="UP000186817">
    <property type="component" value="Unassembled WGS sequence"/>
</dbReference>
<gene>
    <name evidence="1" type="ORF">AK812_SmicGene19942</name>
</gene>
<protein>
    <submittedName>
        <fullName evidence="1">Uncharacterized protein</fullName>
    </submittedName>
</protein>
<accession>A0A1Q9DRC5</accession>
<comment type="caution">
    <text evidence="1">The sequence shown here is derived from an EMBL/GenBank/DDBJ whole genome shotgun (WGS) entry which is preliminary data.</text>
</comment>
<dbReference type="AlphaFoldDB" id="A0A1Q9DRC5"/>
<proteinExistence type="predicted"/>
<evidence type="ECO:0000313" key="1">
    <source>
        <dbReference type="EMBL" id="OLP97722.1"/>
    </source>
</evidence>
<sequence length="368" mass="41344">MDPRAASQPVPVSEQDVVLEPIAWTEAAVSAGRRFRAEALSSRRMDASHRAHSLCMLATAVAMHPEACRCFWQCLLPGERRFVIAACREMDFYCLQAVRNPDRTSSSITMAVSVDGASDTEAGRISDLTASRWLLSELPASSPVPGPVVHRRRRAHRERFPLDRLVGSANVFRDGVLEMNLDYHGALTMSEFLSATAETCSRTRAGYFWGWHVASVDVHLRRSVAMPAFGASLEETARQALYIAFRAMGGFAKRFECRLCRAFRIRVNVLQRFGLQAVGRMEARALTDSELLEALTELHARVDQLQARVDHLLDLINRQYASIDRLNFRHSETWARLCSFGQRLQRVEGRPQDTDAEAASFSFLQSLD</sequence>
<dbReference type="OrthoDB" id="10352203at2759"/>
<organism evidence="1 2">
    <name type="scientific">Symbiodinium microadriaticum</name>
    <name type="common">Dinoflagellate</name>
    <name type="synonym">Zooxanthella microadriatica</name>
    <dbReference type="NCBI Taxonomy" id="2951"/>
    <lineage>
        <taxon>Eukaryota</taxon>
        <taxon>Sar</taxon>
        <taxon>Alveolata</taxon>
        <taxon>Dinophyceae</taxon>
        <taxon>Suessiales</taxon>
        <taxon>Symbiodiniaceae</taxon>
        <taxon>Symbiodinium</taxon>
    </lineage>
</organism>
<keyword evidence="2" id="KW-1185">Reference proteome</keyword>
<evidence type="ECO:0000313" key="2">
    <source>
        <dbReference type="Proteomes" id="UP000186817"/>
    </source>
</evidence>
<reference evidence="1 2" key="1">
    <citation type="submission" date="2016-02" db="EMBL/GenBank/DDBJ databases">
        <title>Genome analysis of coral dinoflagellate symbionts highlights evolutionary adaptations to a symbiotic lifestyle.</title>
        <authorList>
            <person name="Aranda M."/>
            <person name="Li Y."/>
            <person name="Liew Y.J."/>
            <person name="Baumgarten S."/>
            <person name="Simakov O."/>
            <person name="Wilson M."/>
            <person name="Piel J."/>
            <person name="Ashoor H."/>
            <person name="Bougouffa S."/>
            <person name="Bajic V.B."/>
            <person name="Ryu T."/>
            <person name="Ravasi T."/>
            <person name="Bayer T."/>
            <person name="Micklem G."/>
            <person name="Kim H."/>
            <person name="Bhak J."/>
            <person name="Lajeunesse T.C."/>
            <person name="Voolstra C.R."/>
        </authorList>
    </citation>
    <scope>NUCLEOTIDE SEQUENCE [LARGE SCALE GENOMIC DNA]</scope>
    <source>
        <strain evidence="1 2">CCMP2467</strain>
    </source>
</reference>
<name>A0A1Q9DRC5_SYMMI</name>
<dbReference type="EMBL" id="LSRX01000424">
    <property type="protein sequence ID" value="OLP97722.1"/>
    <property type="molecule type" value="Genomic_DNA"/>
</dbReference>